<reference evidence="1" key="1">
    <citation type="submission" date="2020-02" db="EMBL/GenBank/DDBJ databases">
        <authorList>
            <person name="Meier V. D."/>
        </authorList>
    </citation>
    <scope>NUCLEOTIDE SEQUENCE</scope>
    <source>
        <strain evidence="1">AVDCRST_MAG89</strain>
    </source>
</reference>
<proteinExistence type="predicted"/>
<evidence type="ECO:0000313" key="1">
    <source>
        <dbReference type="EMBL" id="CAA9354865.1"/>
    </source>
</evidence>
<name>A0A6J4MAL7_9BACT</name>
<dbReference type="InterPro" id="IPR016181">
    <property type="entry name" value="Acyl_CoA_acyltransferase"/>
</dbReference>
<protein>
    <recommendedName>
        <fullName evidence="2">N-acetyltransferase domain-containing protein</fullName>
    </recommendedName>
</protein>
<evidence type="ECO:0008006" key="2">
    <source>
        <dbReference type="Google" id="ProtNLM"/>
    </source>
</evidence>
<dbReference type="EMBL" id="CADCTV010000702">
    <property type="protein sequence ID" value="CAA9354865.1"/>
    <property type="molecule type" value="Genomic_DNA"/>
</dbReference>
<feature type="non-terminal residue" evidence="1">
    <location>
        <position position="1"/>
    </location>
</feature>
<dbReference type="SUPFAM" id="SSF55729">
    <property type="entry name" value="Acyl-CoA N-acyltransferases (Nat)"/>
    <property type="match status" value="1"/>
</dbReference>
<sequence>AWRLSWTGRHHWTGEGGFPWDLVSARYRQKPRAFHAAVWDGSTLCGLAVGWVSPGRQNVTLHYMESAPDRFHPLRGEITYLVFTAAEFYARALGARRLVLRNPLSGVRDRYRSFGFSLALEERGNIYYYKEIT</sequence>
<dbReference type="AlphaFoldDB" id="A0A6J4MAL7"/>
<gene>
    <name evidence="1" type="ORF">AVDCRST_MAG89-3356</name>
</gene>
<organism evidence="1">
    <name type="scientific">uncultured Gemmatimonadota bacterium</name>
    <dbReference type="NCBI Taxonomy" id="203437"/>
    <lineage>
        <taxon>Bacteria</taxon>
        <taxon>Pseudomonadati</taxon>
        <taxon>Gemmatimonadota</taxon>
        <taxon>environmental samples</taxon>
    </lineage>
</organism>
<accession>A0A6J4MAL7</accession>